<dbReference type="STRING" id="659014.SAMN04487996_12397"/>
<accession>A0A1G7XAA1</accession>
<protein>
    <submittedName>
        <fullName evidence="1">Uncharacterized protein</fullName>
    </submittedName>
</protein>
<evidence type="ECO:0000313" key="2">
    <source>
        <dbReference type="Proteomes" id="UP000198748"/>
    </source>
</evidence>
<dbReference type="RefSeq" id="WP_176885162.1">
    <property type="nucleotide sequence ID" value="NZ_FNAN01000023.1"/>
</dbReference>
<keyword evidence="2" id="KW-1185">Reference proteome</keyword>
<dbReference type="AlphaFoldDB" id="A0A1G7XAA1"/>
<dbReference type="EMBL" id="FNAN01000023">
    <property type="protein sequence ID" value="SDG81071.1"/>
    <property type="molecule type" value="Genomic_DNA"/>
</dbReference>
<dbReference type="Proteomes" id="UP000198748">
    <property type="component" value="Unassembled WGS sequence"/>
</dbReference>
<sequence length="49" mass="5628">MKTKQKKEFDAVKMTRNIKAKISREIQGMSVEELQAYFAQQSAKLYSGS</sequence>
<name>A0A1G7XAA1_9BACT</name>
<reference evidence="2" key="1">
    <citation type="submission" date="2016-10" db="EMBL/GenBank/DDBJ databases">
        <authorList>
            <person name="Varghese N."/>
            <person name="Submissions S."/>
        </authorList>
    </citation>
    <scope>NUCLEOTIDE SEQUENCE [LARGE SCALE GENOMIC DNA]</scope>
    <source>
        <strain evidence="2">DSM 25329</strain>
    </source>
</reference>
<proteinExistence type="predicted"/>
<gene>
    <name evidence="1" type="ORF">SAMN04487996_12397</name>
</gene>
<organism evidence="1 2">
    <name type="scientific">Dyadobacter soli</name>
    <dbReference type="NCBI Taxonomy" id="659014"/>
    <lineage>
        <taxon>Bacteria</taxon>
        <taxon>Pseudomonadati</taxon>
        <taxon>Bacteroidota</taxon>
        <taxon>Cytophagia</taxon>
        <taxon>Cytophagales</taxon>
        <taxon>Spirosomataceae</taxon>
        <taxon>Dyadobacter</taxon>
    </lineage>
</organism>
<evidence type="ECO:0000313" key="1">
    <source>
        <dbReference type="EMBL" id="SDG81071.1"/>
    </source>
</evidence>